<dbReference type="GO" id="GO:0004725">
    <property type="term" value="F:protein tyrosine phosphatase activity"/>
    <property type="evidence" value="ECO:0007669"/>
    <property type="project" value="UniProtKB-EC"/>
</dbReference>
<dbReference type="PROSITE" id="PS00383">
    <property type="entry name" value="TYR_PHOSPHATASE_1"/>
    <property type="match status" value="1"/>
</dbReference>
<dbReference type="EMBL" id="JBHUGA010000011">
    <property type="protein sequence ID" value="MFD1846222.1"/>
    <property type="molecule type" value="Genomic_DNA"/>
</dbReference>
<dbReference type="EC" id="3.1.3.48" evidence="2"/>
<dbReference type="InterPro" id="IPR016130">
    <property type="entry name" value="Tyr_Pase_AS"/>
</dbReference>
<accession>A0ABW4Q5J8</accession>
<keyword evidence="2" id="KW-0378">Hydrolase</keyword>
<proteinExistence type="predicted"/>
<dbReference type="InterPro" id="IPR029021">
    <property type="entry name" value="Prot-tyrosine_phosphatase-like"/>
</dbReference>
<evidence type="ECO:0000259" key="1">
    <source>
        <dbReference type="PROSITE" id="PS50056"/>
    </source>
</evidence>
<organism evidence="2 3">
    <name type="scientific">Arthrobacter flavus</name>
    <dbReference type="NCBI Taxonomy" id="95172"/>
    <lineage>
        <taxon>Bacteria</taxon>
        <taxon>Bacillati</taxon>
        <taxon>Actinomycetota</taxon>
        <taxon>Actinomycetes</taxon>
        <taxon>Micrococcales</taxon>
        <taxon>Micrococcaceae</taxon>
        <taxon>Arthrobacter</taxon>
    </lineage>
</organism>
<comment type="caution">
    <text evidence="2">The sequence shown here is derived from an EMBL/GenBank/DDBJ whole genome shotgun (WGS) entry which is preliminary data.</text>
</comment>
<reference evidence="3" key="1">
    <citation type="journal article" date="2019" name="Int. J. Syst. Evol. Microbiol.">
        <title>The Global Catalogue of Microorganisms (GCM) 10K type strain sequencing project: providing services to taxonomists for standard genome sequencing and annotation.</title>
        <authorList>
            <consortium name="The Broad Institute Genomics Platform"/>
            <consortium name="The Broad Institute Genome Sequencing Center for Infectious Disease"/>
            <person name="Wu L."/>
            <person name="Ma J."/>
        </authorList>
    </citation>
    <scope>NUCLEOTIDE SEQUENCE [LARGE SCALE GENOMIC DNA]</scope>
    <source>
        <strain evidence="3">JCM 11496</strain>
    </source>
</reference>
<dbReference type="PROSITE" id="PS50056">
    <property type="entry name" value="TYR_PHOSPHATASE_2"/>
    <property type="match status" value="1"/>
</dbReference>
<evidence type="ECO:0000313" key="3">
    <source>
        <dbReference type="Proteomes" id="UP001597307"/>
    </source>
</evidence>
<evidence type="ECO:0000313" key="2">
    <source>
        <dbReference type="EMBL" id="MFD1846222.1"/>
    </source>
</evidence>
<dbReference type="InterPro" id="IPR026893">
    <property type="entry name" value="Tyr/Ser_Pase_IphP-type"/>
</dbReference>
<dbReference type="Gene3D" id="3.90.190.10">
    <property type="entry name" value="Protein tyrosine phosphatase superfamily"/>
    <property type="match status" value="1"/>
</dbReference>
<dbReference type="InterPro" id="IPR000387">
    <property type="entry name" value="Tyr_Pase_dom"/>
</dbReference>
<feature type="domain" description="Tyrosine specific protein phosphatases" evidence="1">
    <location>
        <begin position="129"/>
        <end position="177"/>
    </location>
</feature>
<sequence>MTSLPDQANDPANPGLVGWDGAVNARDLGGLGGLIQPGRIYRMGRHEWMTADGWQQAHDDGVRTVVDLRNPGEYGRRESDPAVADEALGRFLIVNRPTEDQSDAEFMELVGPYLSSPEYYLENLRRWPEKVVAVVRAVIDAPDGGVVVHCSAGRDRTGLVMTVMLSAAGVPTDEIVQDYARGVRGINEFHLTQETPRETPLSETELVERLDRLVAHLRELLQVFDAERYLLEAGLTAAELTALRSRLTG</sequence>
<keyword evidence="3" id="KW-1185">Reference proteome</keyword>
<dbReference type="Pfam" id="PF13350">
    <property type="entry name" value="Y_phosphatase3"/>
    <property type="match status" value="1"/>
</dbReference>
<name>A0ABW4Q5J8_9MICC</name>
<dbReference type="RefSeq" id="WP_343879948.1">
    <property type="nucleotide sequence ID" value="NZ_BAAAIJ010000047.1"/>
</dbReference>
<dbReference type="SUPFAM" id="SSF52799">
    <property type="entry name" value="(Phosphotyrosine protein) phosphatases II"/>
    <property type="match status" value="1"/>
</dbReference>
<gene>
    <name evidence="2" type="ORF">ACFSFX_06375</name>
</gene>
<protein>
    <submittedName>
        <fullName evidence="2">Tyrosine-protein phosphatase</fullName>
        <ecNumber evidence="2">3.1.3.48</ecNumber>
    </submittedName>
</protein>
<dbReference type="Proteomes" id="UP001597307">
    <property type="component" value="Unassembled WGS sequence"/>
</dbReference>